<proteinExistence type="inferred from homology"/>
<comment type="similarity">
    <text evidence="2 6">Belongs to the FPP/GGPP synthase family.</text>
</comment>
<accession>A0A538SV25</accession>
<dbReference type="Proteomes" id="UP000319829">
    <property type="component" value="Unassembled WGS sequence"/>
</dbReference>
<dbReference type="PANTHER" id="PTHR12001">
    <property type="entry name" value="GERANYLGERANYL PYROPHOSPHATE SYNTHASE"/>
    <property type="match status" value="1"/>
</dbReference>
<organism evidence="7 8">
    <name type="scientific">Eiseniibacteriota bacterium</name>
    <dbReference type="NCBI Taxonomy" id="2212470"/>
    <lineage>
        <taxon>Bacteria</taxon>
        <taxon>Candidatus Eiseniibacteriota</taxon>
    </lineage>
</organism>
<dbReference type="PANTHER" id="PTHR12001:SF69">
    <property type="entry name" value="ALL TRANS-POLYPRENYL-DIPHOSPHATE SYNTHASE PDSS1"/>
    <property type="match status" value="1"/>
</dbReference>
<dbReference type="InterPro" id="IPR008949">
    <property type="entry name" value="Isoprenoid_synthase_dom_sf"/>
</dbReference>
<evidence type="ECO:0000256" key="1">
    <source>
        <dbReference type="ARBA" id="ARBA00001946"/>
    </source>
</evidence>
<evidence type="ECO:0000256" key="2">
    <source>
        <dbReference type="ARBA" id="ARBA00006706"/>
    </source>
</evidence>
<evidence type="ECO:0000256" key="4">
    <source>
        <dbReference type="ARBA" id="ARBA00022723"/>
    </source>
</evidence>
<dbReference type="InterPro" id="IPR033749">
    <property type="entry name" value="Polyprenyl_synt_CS"/>
</dbReference>
<comment type="cofactor">
    <cofactor evidence="1">
        <name>Mg(2+)</name>
        <dbReference type="ChEBI" id="CHEBI:18420"/>
    </cofactor>
</comment>
<evidence type="ECO:0000256" key="3">
    <source>
        <dbReference type="ARBA" id="ARBA00022679"/>
    </source>
</evidence>
<name>A0A538SV25_UNCEI</name>
<dbReference type="SFLD" id="SFLDS00005">
    <property type="entry name" value="Isoprenoid_Synthase_Type_I"/>
    <property type="match status" value="1"/>
</dbReference>
<evidence type="ECO:0000256" key="5">
    <source>
        <dbReference type="ARBA" id="ARBA00022842"/>
    </source>
</evidence>
<dbReference type="AlphaFoldDB" id="A0A538SV25"/>
<keyword evidence="3 6" id="KW-0808">Transferase</keyword>
<dbReference type="EMBL" id="VBOU01000038">
    <property type="protein sequence ID" value="TMQ55243.1"/>
    <property type="molecule type" value="Genomic_DNA"/>
</dbReference>
<protein>
    <submittedName>
        <fullName evidence="7">Polyprenyl synthetase family protein</fullName>
    </submittedName>
</protein>
<dbReference type="GO" id="GO:0004659">
    <property type="term" value="F:prenyltransferase activity"/>
    <property type="evidence" value="ECO:0007669"/>
    <property type="project" value="InterPro"/>
</dbReference>
<dbReference type="InterPro" id="IPR000092">
    <property type="entry name" value="Polyprenyl_synt"/>
</dbReference>
<evidence type="ECO:0000313" key="7">
    <source>
        <dbReference type="EMBL" id="TMQ55243.1"/>
    </source>
</evidence>
<dbReference type="SUPFAM" id="SSF48576">
    <property type="entry name" value="Terpenoid synthases"/>
    <property type="match status" value="1"/>
</dbReference>
<keyword evidence="5" id="KW-0460">Magnesium</keyword>
<dbReference type="GO" id="GO:0046872">
    <property type="term" value="F:metal ion binding"/>
    <property type="evidence" value="ECO:0007669"/>
    <property type="project" value="UniProtKB-KW"/>
</dbReference>
<dbReference type="GO" id="GO:0008299">
    <property type="term" value="P:isoprenoid biosynthetic process"/>
    <property type="evidence" value="ECO:0007669"/>
    <property type="project" value="InterPro"/>
</dbReference>
<dbReference type="PROSITE" id="PS00444">
    <property type="entry name" value="POLYPRENYL_SYNTHASE_2"/>
    <property type="match status" value="1"/>
</dbReference>
<comment type="caution">
    <text evidence="7">The sequence shown here is derived from an EMBL/GenBank/DDBJ whole genome shotgun (WGS) entry which is preliminary data.</text>
</comment>
<dbReference type="CDD" id="cd00685">
    <property type="entry name" value="Trans_IPPS_HT"/>
    <property type="match status" value="1"/>
</dbReference>
<gene>
    <name evidence="7" type="ORF">E6K74_03725</name>
</gene>
<dbReference type="PROSITE" id="PS00723">
    <property type="entry name" value="POLYPRENYL_SYNTHASE_1"/>
    <property type="match status" value="1"/>
</dbReference>
<dbReference type="Pfam" id="PF00348">
    <property type="entry name" value="polyprenyl_synt"/>
    <property type="match status" value="1"/>
</dbReference>
<keyword evidence="4" id="KW-0479">Metal-binding</keyword>
<sequence length="390" mass="43476">MSSWRRFWKTRSSIPGNAFWSGSERGFRLTPGNPGPRLTAHRYRNHALGSPLTARRQAPEVLPAEAPTLEAIRSPIAEPFERFQTELDEAFLCDVGLVGTVGAHLHRAYGKRFRPTLVLLAAKGFGRVTEEAIFGAVVVELIHTATLIHDDSIDKSLLRRGLPTVNSAFSNDTAILMGDYLYSKAFSILVTRRMYDAMDLLAEATHRMSQGELRQIEQKNKLDLTETEYMRVIDEKTACLMSAGCDLGANAGGADKKRRAALNRFGRAVGLAFQITDDVFDYLGAENVIGKAMGNDLDGGKITLPLINALKEAPERERRDMEDLIRSRDFRNGHWSDVVRFVTAHGGVAYSQKRSAELADRAEQELDLVPDLEIRESLQSAVRYAVTRER</sequence>
<dbReference type="Gene3D" id="1.10.600.10">
    <property type="entry name" value="Farnesyl Diphosphate Synthase"/>
    <property type="match status" value="1"/>
</dbReference>
<evidence type="ECO:0000256" key="6">
    <source>
        <dbReference type="RuleBase" id="RU004466"/>
    </source>
</evidence>
<reference evidence="7 8" key="1">
    <citation type="journal article" date="2019" name="Nat. Microbiol.">
        <title>Mediterranean grassland soil C-N compound turnover is dependent on rainfall and depth, and is mediated by genomically divergent microorganisms.</title>
        <authorList>
            <person name="Diamond S."/>
            <person name="Andeer P.F."/>
            <person name="Li Z."/>
            <person name="Crits-Christoph A."/>
            <person name="Burstein D."/>
            <person name="Anantharaman K."/>
            <person name="Lane K.R."/>
            <person name="Thomas B.C."/>
            <person name="Pan C."/>
            <person name="Northen T.R."/>
            <person name="Banfield J.F."/>
        </authorList>
    </citation>
    <scope>NUCLEOTIDE SEQUENCE [LARGE SCALE GENOMIC DNA]</scope>
    <source>
        <strain evidence="7">WS_4</strain>
    </source>
</reference>
<evidence type="ECO:0000313" key="8">
    <source>
        <dbReference type="Proteomes" id="UP000319829"/>
    </source>
</evidence>